<evidence type="ECO:0008006" key="3">
    <source>
        <dbReference type="Google" id="ProtNLM"/>
    </source>
</evidence>
<evidence type="ECO:0000313" key="2">
    <source>
        <dbReference type="Proteomes" id="UP001430193"/>
    </source>
</evidence>
<dbReference type="EMBL" id="JADIKF010000040">
    <property type="protein sequence ID" value="MBM7131574.1"/>
    <property type="molecule type" value="Genomic_DNA"/>
</dbReference>
<name>A0ABS2KK85_9GAMM</name>
<comment type="caution">
    <text evidence="1">The sequence shown here is derived from an EMBL/GenBank/DDBJ whole genome shotgun (WGS) entry which is preliminary data.</text>
</comment>
<accession>A0ABS2KK85</accession>
<protein>
    <recommendedName>
        <fullName evidence="3">Antitermination protein</fullName>
    </recommendedName>
</protein>
<dbReference type="Proteomes" id="UP001430193">
    <property type="component" value="Unassembled WGS sequence"/>
</dbReference>
<evidence type="ECO:0000313" key="1">
    <source>
        <dbReference type="EMBL" id="MBM7131574.1"/>
    </source>
</evidence>
<dbReference type="RefSeq" id="WP_204633133.1">
    <property type="nucleotide sequence ID" value="NZ_JADIKF010000040.1"/>
</dbReference>
<reference evidence="1" key="1">
    <citation type="submission" date="2020-10" db="EMBL/GenBank/DDBJ databases">
        <title>Phylogeny of dyella-like bacteria.</title>
        <authorList>
            <person name="Fu J."/>
        </authorList>
    </citation>
    <scope>NUCLEOTIDE SEQUENCE</scope>
    <source>
        <strain evidence="1">DHON07</strain>
    </source>
</reference>
<organism evidence="1 2">
    <name type="scientific">Dyella mobilis</name>
    <dbReference type="NCBI Taxonomy" id="1849582"/>
    <lineage>
        <taxon>Bacteria</taxon>
        <taxon>Pseudomonadati</taxon>
        <taxon>Pseudomonadota</taxon>
        <taxon>Gammaproteobacteria</taxon>
        <taxon>Lysobacterales</taxon>
        <taxon>Rhodanobacteraceae</taxon>
        <taxon>Dyella</taxon>
    </lineage>
</organism>
<dbReference type="InterPro" id="IPR038500">
    <property type="entry name" value="Antitermination_sf"/>
</dbReference>
<proteinExistence type="predicted"/>
<gene>
    <name evidence="1" type="ORF">ISS99_18790</name>
</gene>
<sequence>MHVGKTMARLGPKMSQLTIGSGGVPELSPQDIAAALGMVENRLGRELLCLMWWPDSMTVSIKQIQDLLESEQRAEWWKGEQGMLDAMLAVASHTGGESLRRAQRMYADAHAARWPHWVDSAELGTHSEGYERLRLIVLAEIRAPSQCAACAGRKTVRVGAVIRDCEVCEGTGRQSISNRTRAALLKVNESVYRRSWQKVFEWTMDRCVDAMIEAERQMKKAVA</sequence>
<keyword evidence="2" id="KW-1185">Reference proteome</keyword>
<dbReference type="Gene3D" id="1.10.274.110">
    <property type="match status" value="1"/>
</dbReference>